<dbReference type="Pfam" id="PF05678">
    <property type="entry name" value="VQ"/>
    <property type="match status" value="1"/>
</dbReference>
<organism evidence="2 3">
    <name type="scientific">Actinidia chinensis var. chinensis</name>
    <name type="common">Chinese soft-hair kiwi</name>
    <dbReference type="NCBI Taxonomy" id="1590841"/>
    <lineage>
        <taxon>Eukaryota</taxon>
        <taxon>Viridiplantae</taxon>
        <taxon>Streptophyta</taxon>
        <taxon>Embryophyta</taxon>
        <taxon>Tracheophyta</taxon>
        <taxon>Spermatophyta</taxon>
        <taxon>Magnoliopsida</taxon>
        <taxon>eudicotyledons</taxon>
        <taxon>Gunneridae</taxon>
        <taxon>Pentapetalae</taxon>
        <taxon>asterids</taxon>
        <taxon>Ericales</taxon>
        <taxon>Actinidiaceae</taxon>
        <taxon>Actinidia</taxon>
    </lineage>
</organism>
<dbReference type="PANTHER" id="PTHR34794:SF1">
    <property type="entry name" value="OS10G0101800 PROTEIN"/>
    <property type="match status" value="1"/>
</dbReference>
<dbReference type="EMBL" id="NKQK01000027">
    <property type="protein sequence ID" value="PSR87913.1"/>
    <property type="molecule type" value="Genomic_DNA"/>
</dbReference>
<dbReference type="OMA" id="YHTTSQN"/>
<dbReference type="AlphaFoldDB" id="A0A2R6PA77"/>
<reference evidence="2 3" key="1">
    <citation type="submission" date="2017-07" db="EMBL/GenBank/DDBJ databases">
        <title>An improved, manually edited Actinidia chinensis var. chinensis (kiwifruit) genome highlights the challenges associated with draft genomes and gene prediction in plants.</title>
        <authorList>
            <person name="Pilkington S."/>
            <person name="Crowhurst R."/>
            <person name="Hilario E."/>
            <person name="Nardozza S."/>
            <person name="Fraser L."/>
            <person name="Peng Y."/>
            <person name="Gunaseelan K."/>
            <person name="Simpson R."/>
            <person name="Tahir J."/>
            <person name="Deroles S."/>
            <person name="Templeton K."/>
            <person name="Luo Z."/>
            <person name="Davy M."/>
            <person name="Cheng C."/>
            <person name="Mcneilage M."/>
            <person name="Scaglione D."/>
            <person name="Liu Y."/>
            <person name="Zhang Q."/>
            <person name="Datson P."/>
            <person name="De Silva N."/>
            <person name="Gardiner S."/>
            <person name="Bassett H."/>
            <person name="Chagne D."/>
            <person name="Mccallum J."/>
            <person name="Dzierzon H."/>
            <person name="Deng C."/>
            <person name="Wang Y.-Y."/>
            <person name="Barron N."/>
            <person name="Manako K."/>
            <person name="Bowen J."/>
            <person name="Foster T."/>
            <person name="Erridge Z."/>
            <person name="Tiffin H."/>
            <person name="Waite C."/>
            <person name="Davies K."/>
            <person name="Grierson E."/>
            <person name="Laing W."/>
            <person name="Kirk R."/>
            <person name="Chen X."/>
            <person name="Wood M."/>
            <person name="Montefiori M."/>
            <person name="Brummell D."/>
            <person name="Schwinn K."/>
            <person name="Catanach A."/>
            <person name="Fullerton C."/>
            <person name="Li D."/>
            <person name="Meiyalaghan S."/>
            <person name="Nieuwenhuizen N."/>
            <person name="Read N."/>
            <person name="Prakash R."/>
            <person name="Hunter D."/>
            <person name="Zhang H."/>
            <person name="Mckenzie M."/>
            <person name="Knabel M."/>
            <person name="Harris A."/>
            <person name="Allan A."/>
            <person name="Chen A."/>
            <person name="Janssen B."/>
            <person name="Plunkett B."/>
            <person name="Dwamena C."/>
            <person name="Voogd C."/>
            <person name="Leif D."/>
            <person name="Lafferty D."/>
            <person name="Souleyre E."/>
            <person name="Varkonyi-Gasic E."/>
            <person name="Gambi F."/>
            <person name="Hanley J."/>
            <person name="Yao J.-L."/>
            <person name="Cheung J."/>
            <person name="David K."/>
            <person name="Warren B."/>
            <person name="Marsh K."/>
            <person name="Snowden K."/>
            <person name="Lin-Wang K."/>
            <person name="Brian L."/>
            <person name="Martinez-Sanchez M."/>
            <person name="Wang M."/>
            <person name="Ileperuma N."/>
            <person name="Macnee N."/>
            <person name="Campin R."/>
            <person name="Mcatee P."/>
            <person name="Drummond R."/>
            <person name="Espley R."/>
            <person name="Ireland H."/>
            <person name="Wu R."/>
            <person name="Atkinson R."/>
            <person name="Karunairetnam S."/>
            <person name="Bulley S."/>
            <person name="Chunkath S."/>
            <person name="Hanley Z."/>
            <person name="Storey R."/>
            <person name="Thrimawithana A."/>
            <person name="Thomson S."/>
            <person name="David C."/>
            <person name="Testolin R."/>
        </authorList>
    </citation>
    <scope>NUCLEOTIDE SEQUENCE [LARGE SCALE GENOMIC DNA]</scope>
    <source>
        <strain evidence="3">cv. Red5</strain>
        <tissue evidence="2">Young leaf</tissue>
    </source>
</reference>
<dbReference type="InterPro" id="IPR008889">
    <property type="entry name" value="VQ"/>
</dbReference>
<dbReference type="Gramene" id="PSR87913">
    <property type="protein sequence ID" value="PSR87913"/>
    <property type="gene ID" value="CEY00_Acc30943"/>
</dbReference>
<evidence type="ECO:0000313" key="2">
    <source>
        <dbReference type="EMBL" id="PSR87913.1"/>
    </source>
</evidence>
<dbReference type="FunCoup" id="A0A2R6PA77">
    <property type="interactions" value="9"/>
</dbReference>
<name>A0A2R6PA77_ACTCC</name>
<comment type="caution">
    <text evidence="2">The sequence shown here is derived from an EMBL/GenBank/DDBJ whole genome shotgun (WGS) entry which is preliminary data.</text>
</comment>
<proteinExistence type="predicted"/>
<dbReference type="InterPro" id="IPR039610">
    <property type="entry name" value="VQ29"/>
</dbReference>
<reference evidence="3" key="2">
    <citation type="journal article" date="2018" name="BMC Genomics">
        <title>A manually annotated Actinidia chinensis var. chinensis (kiwifruit) genome highlights the challenges associated with draft genomes and gene prediction in plants.</title>
        <authorList>
            <person name="Pilkington S.M."/>
            <person name="Crowhurst R."/>
            <person name="Hilario E."/>
            <person name="Nardozza S."/>
            <person name="Fraser L."/>
            <person name="Peng Y."/>
            <person name="Gunaseelan K."/>
            <person name="Simpson R."/>
            <person name="Tahir J."/>
            <person name="Deroles S.C."/>
            <person name="Templeton K."/>
            <person name="Luo Z."/>
            <person name="Davy M."/>
            <person name="Cheng C."/>
            <person name="McNeilage M."/>
            <person name="Scaglione D."/>
            <person name="Liu Y."/>
            <person name="Zhang Q."/>
            <person name="Datson P."/>
            <person name="De Silva N."/>
            <person name="Gardiner S.E."/>
            <person name="Bassett H."/>
            <person name="Chagne D."/>
            <person name="McCallum J."/>
            <person name="Dzierzon H."/>
            <person name="Deng C."/>
            <person name="Wang Y.Y."/>
            <person name="Barron L."/>
            <person name="Manako K."/>
            <person name="Bowen J."/>
            <person name="Foster T.M."/>
            <person name="Erridge Z.A."/>
            <person name="Tiffin H."/>
            <person name="Waite C.N."/>
            <person name="Davies K.M."/>
            <person name="Grierson E.P."/>
            <person name="Laing W.A."/>
            <person name="Kirk R."/>
            <person name="Chen X."/>
            <person name="Wood M."/>
            <person name="Montefiori M."/>
            <person name="Brummell D.A."/>
            <person name="Schwinn K.E."/>
            <person name="Catanach A."/>
            <person name="Fullerton C."/>
            <person name="Li D."/>
            <person name="Meiyalaghan S."/>
            <person name="Nieuwenhuizen N."/>
            <person name="Read N."/>
            <person name="Prakash R."/>
            <person name="Hunter D."/>
            <person name="Zhang H."/>
            <person name="McKenzie M."/>
            <person name="Knabel M."/>
            <person name="Harris A."/>
            <person name="Allan A.C."/>
            <person name="Gleave A."/>
            <person name="Chen A."/>
            <person name="Janssen B.J."/>
            <person name="Plunkett B."/>
            <person name="Ampomah-Dwamena C."/>
            <person name="Voogd C."/>
            <person name="Leif D."/>
            <person name="Lafferty D."/>
            <person name="Souleyre E.J.F."/>
            <person name="Varkonyi-Gasic E."/>
            <person name="Gambi F."/>
            <person name="Hanley J."/>
            <person name="Yao J.L."/>
            <person name="Cheung J."/>
            <person name="David K.M."/>
            <person name="Warren B."/>
            <person name="Marsh K."/>
            <person name="Snowden K.C."/>
            <person name="Lin-Wang K."/>
            <person name="Brian L."/>
            <person name="Martinez-Sanchez M."/>
            <person name="Wang M."/>
            <person name="Ileperuma N."/>
            <person name="Macnee N."/>
            <person name="Campin R."/>
            <person name="McAtee P."/>
            <person name="Drummond R.S.M."/>
            <person name="Espley R.V."/>
            <person name="Ireland H.S."/>
            <person name="Wu R."/>
            <person name="Atkinson R.G."/>
            <person name="Karunairetnam S."/>
            <person name="Bulley S."/>
            <person name="Chunkath S."/>
            <person name="Hanley Z."/>
            <person name="Storey R."/>
            <person name="Thrimawithana A.H."/>
            <person name="Thomson S."/>
            <person name="David C."/>
            <person name="Testolin R."/>
            <person name="Huang H."/>
            <person name="Hellens R.P."/>
            <person name="Schaffer R.J."/>
        </authorList>
    </citation>
    <scope>NUCLEOTIDE SEQUENCE [LARGE SCALE GENOMIC DNA]</scope>
    <source>
        <strain evidence="3">cv. Red5</strain>
    </source>
</reference>
<accession>A0A2R6PA77</accession>
<keyword evidence="3" id="KW-1185">Reference proteome</keyword>
<dbReference type="OrthoDB" id="689462at2759"/>
<protein>
    <submittedName>
        <fullName evidence="2">VQ motif-containing protein</fullName>
    </submittedName>
</protein>
<dbReference type="PANTHER" id="PTHR34794">
    <property type="entry name" value="EXPRESSED PROTEIN"/>
    <property type="match status" value="1"/>
</dbReference>
<sequence length="219" mass="24592">MSISIATLQHILKFTKTKTGNTMEYSSTSSMATYQFSHPHGERFRQQQQQPQRPQFQSALHTVRRLPAKPWKMPIAPLPPTPPRIYKVDSADFKQVVQKLTAAPEFQLRRLQSVAPPPLSLLNPNNKREAPKTIADDCTVKAGRTTLELLPSLNIATPFASIYRELMSDSLDVQPWKQSDNLMKLSPLGFSLSPSSHMWCSFPLLSPGTLSSFEMSTVL</sequence>
<evidence type="ECO:0000313" key="3">
    <source>
        <dbReference type="Proteomes" id="UP000241394"/>
    </source>
</evidence>
<evidence type="ECO:0000259" key="1">
    <source>
        <dbReference type="Pfam" id="PF05678"/>
    </source>
</evidence>
<dbReference type="Proteomes" id="UP000241394">
    <property type="component" value="Chromosome LG27"/>
</dbReference>
<feature type="domain" description="VQ" evidence="1">
    <location>
        <begin position="81"/>
        <end position="101"/>
    </location>
</feature>
<gene>
    <name evidence="2" type="ORF">CEY00_Acc30943</name>
</gene>
<dbReference type="STRING" id="1590841.A0A2R6PA77"/>
<dbReference type="InParanoid" id="A0A2R6PA77"/>